<feature type="transmembrane region" description="Helical" evidence="1">
    <location>
        <begin position="766"/>
        <end position="786"/>
    </location>
</feature>
<organism evidence="4 5">
    <name type="scientific">Halopelagius longus</name>
    <dbReference type="NCBI Taxonomy" id="1236180"/>
    <lineage>
        <taxon>Archaea</taxon>
        <taxon>Methanobacteriati</taxon>
        <taxon>Methanobacteriota</taxon>
        <taxon>Stenosarchaea group</taxon>
        <taxon>Halobacteria</taxon>
        <taxon>Halobacteriales</taxon>
        <taxon>Haloferacaceae</taxon>
    </lineage>
</organism>
<gene>
    <name evidence="3" type="ORF">DWB78_06080</name>
    <name evidence="4" type="ORF">SAMN05216278_2414</name>
</gene>
<feature type="domain" description="Potassium channel" evidence="2">
    <location>
        <begin position="705"/>
        <end position="789"/>
    </location>
</feature>
<dbReference type="Proteomes" id="UP000255421">
    <property type="component" value="Unassembled WGS sequence"/>
</dbReference>
<evidence type="ECO:0000256" key="1">
    <source>
        <dbReference type="SAM" id="Phobius"/>
    </source>
</evidence>
<feature type="transmembrane region" description="Helical" evidence="1">
    <location>
        <begin position="700"/>
        <end position="721"/>
    </location>
</feature>
<dbReference type="EMBL" id="FNKQ01000003">
    <property type="protein sequence ID" value="SDQ75848.1"/>
    <property type="molecule type" value="Genomic_DNA"/>
</dbReference>
<dbReference type="Gene3D" id="2.160.20.80">
    <property type="entry name" value="E3 ubiquitin-protein ligase SopA"/>
    <property type="match status" value="1"/>
</dbReference>
<reference evidence="4" key="2">
    <citation type="submission" date="2016-10" db="EMBL/GenBank/DDBJ databases">
        <authorList>
            <person name="de Groot N.N."/>
        </authorList>
    </citation>
    <scope>NUCLEOTIDE SEQUENCE [LARGE SCALE GENOMIC DNA]</scope>
    <source>
        <strain evidence="4">CGMCC 1.12397</strain>
    </source>
</reference>
<evidence type="ECO:0000313" key="4">
    <source>
        <dbReference type="EMBL" id="SDQ75848.1"/>
    </source>
</evidence>
<accession>A0A1H1DI30</accession>
<keyword evidence="1" id="KW-1133">Transmembrane helix</keyword>
<sequence>MSSKCSFSVKDENTQYECSRPVCEKSEDRCIFHLDDETLEEIDQKEVFEEFKREVETESNLDFRGINIPYIDFSMVKIPSEYSTWFDFDHATIGTLDLSNCDITIPLSILSAEIDKMDLSGARVTSIIECTDSTIGTVDLQHLISDSAISFNDCDIEGDVKCGSSNHHIFNIMRSNVKGDCDFLGSELDVIRLTGSLLKGYVKLNGTSIKEVHCHGVDFKGGISCMRAEFTKAVHFQESTFHESADFRATNLGGDVDFRGVIFYCGPTFREADIHAGNFRCIRSNSEISFYQAEFSGQTRISSCEQQIFDHFDIDDSEDEIESLNFNGAYFHGDLIIRDSKVNNDVALSRSDFNRNLHILNVEVGGNMEMISSVVRSRFVINSTEVNGDIEMVHSQLVCIVEFTELTANSLNLSRTELGKVSRITDMSLMGEFDISNVNQESDLIIEDSSIEKINAIASYFSNLHLHDIDIDSIGRFDSTTFDNFHIDPVDNGHIQIYSFLESTIKKGRIEHPSENQPFYDMTSTTLGPIDIIAPEGVESLSPFQFVETDFEGFDFTDHRQELEENNWEFDYSKVDVERRLGESDINIREVTDEELTEEMMYRFPDVSKEQKSQETTYLKAKIGAKEVGDYKSASEFLIQEMRMNRSRHRNTLSSESLIEQVPGTIQRDVNWRWIRSFLSYTTNSILDHSCGYGEKIWKIGGWMLLFIFVPAAIYPFTDVVNGTTGRTLSEGTVIEVAISSLYFSISTFTTLGYGDFQPRGDIARIVASTEAFGGVFLVGLLLYALGKQASR</sequence>
<protein>
    <submittedName>
        <fullName evidence="4">Pentapeptide repeat-containing protein</fullName>
    </submittedName>
</protein>
<dbReference type="InterPro" id="IPR001646">
    <property type="entry name" value="5peptide_repeat"/>
</dbReference>
<dbReference type="OrthoDB" id="199127at2157"/>
<dbReference type="Proteomes" id="UP000199289">
    <property type="component" value="Unassembled WGS sequence"/>
</dbReference>
<feature type="transmembrane region" description="Helical" evidence="1">
    <location>
        <begin position="733"/>
        <end position="754"/>
    </location>
</feature>
<dbReference type="Pfam" id="PF13576">
    <property type="entry name" value="Pentapeptide_3"/>
    <property type="match status" value="1"/>
</dbReference>
<name>A0A1H1DI30_9EURY</name>
<proteinExistence type="predicted"/>
<reference evidence="3 6" key="3">
    <citation type="submission" date="2018-07" db="EMBL/GenBank/DDBJ databases">
        <title>Genome sequence of extremly halophilic archaeon Halopelagius longus strain BC12-B1.</title>
        <authorList>
            <person name="Zhang X."/>
        </authorList>
    </citation>
    <scope>NUCLEOTIDE SEQUENCE [LARGE SCALE GENOMIC DNA]</scope>
    <source>
        <strain evidence="3 6">BC12-B1</strain>
    </source>
</reference>
<keyword evidence="6" id="KW-1185">Reference proteome</keyword>
<dbReference type="RefSeq" id="WP_092537681.1">
    <property type="nucleotide sequence ID" value="NZ_FNKQ01000003.1"/>
</dbReference>
<dbReference type="EMBL" id="QQST01000001">
    <property type="protein sequence ID" value="RDI71333.1"/>
    <property type="molecule type" value="Genomic_DNA"/>
</dbReference>
<dbReference type="AlphaFoldDB" id="A0A1H1DI30"/>
<keyword evidence="1" id="KW-0472">Membrane</keyword>
<dbReference type="SUPFAM" id="SSF81324">
    <property type="entry name" value="Voltage-gated potassium channels"/>
    <property type="match status" value="1"/>
</dbReference>
<dbReference type="Gene3D" id="1.10.287.70">
    <property type="match status" value="1"/>
</dbReference>
<evidence type="ECO:0000313" key="6">
    <source>
        <dbReference type="Proteomes" id="UP000255421"/>
    </source>
</evidence>
<keyword evidence="1" id="KW-0812">Transmembrane</keyword>
<dbReference type="Pfam" id="PF07885">
    <property type="entry name" value="Ion_trans_2"/>
    <property type="match status" value="1"/>
</dbReference>
<evidence type="ECO:0000313" key="3">
    <source>
        <dbReference type="EMBL" id="RDI71333.1"/>
    </source>
</evidence>
<evidence type="ECO:0000259" key="2">
    <source>
        <dbReference type="Pfam" id="PF07885"/>
    </source>
</evidence>
<dbReference type="InterPro" id="IPR013099">
    <property type="entry name" value="K_chnl_dom"/>
</dbReference>
<evidence type="ECO:0000313" key="5">
    <source>
        <dbReference type="Proteomes" id="UP000199289"/>
    </source>
</evidence>
<reference evidence="5" key="1">
    <citation type="submission" date="2016-10" db="EMBL/GenBank/DDBJ databases">
        <authorList>
            <person name="Varghese N."/>
            <person name="Submissions S."/>
        </authorList>
    </citation>
    <scope>NUCLEOTIDE SEQUENCE [LARGE SCALE GENOMIC DNA]</scope>
    <source>
        <strain evidence="5">CGMCC 1.12397</strain>
    </source>
</reference>